<feature type="region of interest" description="Disordered" evidence="1">
    <location>
        <begin position="48"/>
        <end position="75"/>
    </location>
</feature>
<protein>
    <submittedName>
        <fullName evidence="2">Uncharacterized protein</fullName>
    </submittedName>
</protein>
<reference evidence="3" key="1">
    <citation type="submission" date="2024-04" db="EMBL/GenBank/DDBJ databases">
        <title>Salinicola lusitanus LLJ914,a marine bacterium isolated from the Okinawa Trough.</title>
        <authorList>
            <person name="Li J."/>
        </authorList>
    </citation>
    <scope>NUCLEOTIDE SEQUENCE [LARGE SCALE GENOMIC DNA]</scope>
</reference>
<accession>A0AAW0Q583</accession>
<organism evidence="2 3">
    <name type="scientific">Mugilogobius chulae</name>
    <name type="common">yellowstripe goby</name>
    <dbReference type="NCBI Taxonomy" id="88201"/>
    <lineage>
        <taxon>Eukaryota</taxon>
        <taxon>Metazoa</taxon>
        <taxon>Chordata</taxon>
        <taxon>Craniata</taxon>
        <taxon>Vertebrata</taxon>
        <taxon>Euteleostomi</taxon>
        <taxon>Actinopterygii</taxon>
        <taxon>Neopterygii</taxon>
        <taxon>Teleostei</taxon>
        <taxon>Neoteleostei</taxon>
        <taxon>Acanthomorphata</taxon>
        <taxon>Gobiaria</taxon>
        <taxon>Gobiiformes</taxon>
        <taxon>Gobioidei</taxon>
        <taxon>Gobiidae</taxon>
        <taxon>Gobionellinae</taxon>
        <taxon>Mugilogobius</taxon>
    </lineage>
</organism>
<keyword evidence="3" id="KW-1185">Reference proteome</keyword>
<name>A0AAW0Q583_9GOBI</name>
<gene>
    <name evidence="2" type="ORF">WMY93_001433</name>
</gene>
<dbReference type="AlphaFoldDB" id="A0AAW0Q583"/>
<comment type="caution">
    <text evidence="2">The sequence shown here is derived from an EMBL/GenBank/DDBJ whole genome shotgun (WGS) entry which is preliminary data.</text>
</comment>
<evidence type="ECO:0000256" key="1">
    <source>
        <dbReference type="SAM" id="MobiDB-lite"/>
    </source>
</evidence>
<proteinExistence type="predicted"/>
<dbReference type="EMBL" id="JBBPFD010000001">
    <property type="protein sequence ID" value="KAK7945705.1"/>
    <property type="molecule type" value="Genomic_DNA"/>
</dbReference>
<evidence type="ECO:0000313" key="3">
    <source>
        <dbReference type="Proteomes" id="UP001460270"/>
    </source>
</evidence>
<sequence length="135" mass="16146">MLLNERYHFVPEQRVGPDGRQWWQQQPNINIENAQYIIIGDNSQMAVDHRKEMRQEKRSGDSKIEGEEENSYKSEKKKTWTRRQFNLSNGRVRRAVFDAHELLRFAEIHIREWESSGILLLKTALCFQTVRSWSL</sequence>
<dbReference type="Proteomes" id="UP001460270">
    <property type="component" value="Unassembled WGS sequence"/>
</dbReference>
<evidence type="ECO:0000313" key="2">
    <source>
        <dbReference type="EMBL" id="KAK7945705.1"/>
    </source>
</evidence>